<proteinExistence type="predicted"/>
<dbReference type="AlphaFoldDB" id="A0A060SL35"/>
<evidence type="ECO:0000313" key="2">
    <source>
        <dbReference type="Proteomes" id="UP000029665"/>
    </source>
</evidence>
<dbReference type="HOGENOM" id="CLU_1886806_0_0_1"/>
<name>A0A060SL35_PYCCI</name>
<dbReference type="Proteomes" id="UP000029665">
    <property type="component" value="Unassembled WGS sequence"/>
</dbReference>
<reference evidence="1" key="1">
    <citation type="submission" date="2014-01" db="EMBL/GenBank/DDBJ databases">
        <title>The genome of the white-rot fungus Pycnoporus cinnabarinus: a basidiomycete model with a versatile arsenal for lignocellulosic biomass breakdown.</title>
        <authorList>
            <person name="Levasseur A."/>
            <person name="Lomascolo A."/>
            <person name="Ruiz-Duenas F.J."/>
            <person name="Uzan E."/>
            <person name="Piumi F."/>
            <person name="Kues U."/>
            <person name="Ram A.F.J."/>
            <person name="Murat C."/>
            <person name="Haon M."/>
            <person name="Benoit I."/>
            <person name="Arfi Y."/>
            <person name="Chevret D."/>
            <person name="Drula E."/>
            <person name="Kwon M.J."/>
            <person name="Gouret P."/>
            <person name="Lesage-Meessen L."/>
            <person name="Lombard V."/>
            <person name="Mariette J."/>
            <person name="Noirot C."/>
            <person name="Park J."/>
            <person name="Patyshakuliyeva A."/>
            <person name="Wieneger R.A.B."/>
            <person name="Wosten H.A.B."/>
            <person name="Martin F."/>
            <person name="Coutinho P.M."/>
            <person name="de Vries R."/>
            <person name="Martinez A.T."/>
            <person name="Klopp C."/>
            <person name="Pontarotti P."/>
            <person name="Henrissat B."/>
            <person name="Record E."/>
        </authorList>
    </citation>
    <scope>NUCLEOTIDE SEQUENCE [LARGE SCALE GENOMIC DNA]</scope>
    <source>
        <strain evidence="1">BRFM137</strain>
    </source>
</reference>
<gene>
    <name evidence="1" type="ORF">BN946_scf184895.g12</name>
</gene>
<keyword evidence="2" id="KW-1185">Reference proteome</keyword>
<dbReference type="EMBL" id="CCBP010000248">
    <property type="protein sequence ID" value="CDO75232.1"/>
    <property type="molecule type" value="Genomic_DNA"/>
</dbReference>
<sequence>MHPTTQCVHFHPADASSVLNLGRRGVLQAADDVRSERSEPDRELAAATLPPRRVNACQERPDADGHSYEDAALVDDVPEVLVPTPQTVSRRSRIVAALADLVAVMRRKLLSALEAAKKSRVLGADTPKRDREATL</sequence>
<comment type="caution">
    <text evidence="1">The sequence shown here is derived from an EMBL/GenBank/DDBJ whole genome shotgun (WGS) entry which is preliminary data.</text>
</comment>
<protein>
    <submittedName>
        <fullName evidence="1">Uncharacterized protein</fullName>
    </submittedName>
</protein>
<organism evidence="1 2">
    <name type="scientific">Pycnoporus cinnabarinus</name>
    <name type="common">Cinnabar-red polypore</name>
    <name type="synonym">Trametes cinnabarina</name>
    <dbReference type="NCBI Taxonomy" id="5643"/>
    <lineage>
        <taxon>Eukaryota</taxon>
        <taxon>Fungi</taxon>
        <taxon>Dikarya</taxon>
        <taxon>Basidiomycota</taxon>
        <taxon>Agaricomycotina</taxon>
        <taxon>Agaricomycetes</taxon>
        <taxon>Polyporales</taxon>
        <taxon>Polyporaceae</taxon>
        <taxon>Trametes</taxon>
    </lineage>
</organism>
<evidence type="ECO:0000313" key="1">
    <source>
        <dbReference type="EMBL" id="CDO75232.1"/>
    </source>
</evidence>
<dbReference type="OrthoDB" id="2749004at2759"/>
<accession>A0A060SL35</accession>